<reference evidence="4" key="2">
    <citation type="submission" date="2025-08" db="UniProtKB">
        <authorList>
            <consortium name="RefSeq"/>
        </authorList>
    </citation>
    <scope>IDENTIFICATION</scope>
    <source>
        <tissue evidence="4">Leaf</tissue>
    </source>
</reference>
<comment type="similarity">
    <text evidence="1">Belongs to the 'GDSL' lipolytic enzyme family.</text>
</comment>
<dbReference type="FunFam" id="3.40.50.1110:FF:000003">
    <property type="entry name" value="GDSL esterase/lipase APG"/>
    <property type="match status" value="1"/>
</dbReference>
<reference evidence="3" key="1">
    <citation type="journal article" date="2020" name="Plant Biotechnol. J.">
        <title>The pomegranate (Punica granatum L.) draft genome dissects genetic divergence between soft- and hard-seeded cultivars.</title>
        <authorList>
            <person name="Luo X."/>
            <person name="Li H."/>
            <person name="Wu Z."/>
            <person name="Yao W."/>
            <person name="Zhao P."/>
            <person name="Cao D."/>
            <person name="Yu H."/>
            <person name="Li K."/>
            <person name="Poudel K."/>
            <person name="Zhao D."/>
            <person name="Zhang F."/>
            <person name="Xia X."/>
            <person name="Chen L."/>
            <person name="Wang Q."/>
            <person name="Jing D."/>
            <person name="Cao S."/>
        </authorList>
    </citation>
    <scope>NUCLEOTIDE SEQUENCE [LARGE SCALE GENOMIC DNA]</scope>
    <source>
        <strain evidence="3">cv. Tunisia</strain>
    </source>
</reference>
<dbReference type="PANTHER" id="PTHR45642:SF95">
    <property type="entry name" value="GDSL-LIKE LIPASE_ACYLHYDROLASE FAMILY PROTEIN, EXPRESSED"/>
    <property type="match status" value="1"/>
</dbReference>
<dbReference type="AlphaFoldDB" id="A0A6P8E9M8"/>
<keyword evidence="2" id="KW-0732">Signal</keyword>
<gene>
    <name evidence="4" type="primary">LOC116211689</name>
</gene>
<dbReference type="CDD" id="cd01837">
    <property type="entry name" value="SGNH_plant_lipase_like"/>
    <property type="match status" value="1"/>
</dbReference>
<evidence type="ECO:0000256" key="1">
    <source>
        <dbReference type="ARBA" id="ARBA00008668"/>
    </source>
</evidence>
<dbReference type="RefSeq" id="XP_031402026.1">
    <property type="nucleotide sequence ID" value="XM_031546166.1"/>
</dbReference>
<dbReference type="InterPro" id="IPR001087">
    <property type="entry name" value="GDSL"/>
</dbReference>
<dbReference type="GO" id="GO:0016788">
    <property type="term" value="F:hydrolase activity, acting on ester bonds"/>
    <property type="evidence" value="ECO:0007669"/>
    <property type="project" value="InterPro"/>
</dbReference>
<accession>A0A6P8E9M8</accession>
<dbReference type="Pfam" id="PF00657">
    <property type="entry name" value="Lipase_GDSL"/>
    <property type="match status" value="1"/>
</dbReference>
<dbReference type="PANTHER" id="PTHR45642">
    <property type="entry name" value="GDSL ESTERASE/LIPASE EXL3"/>
    <property type="match status" value="1"/>
</dbReference>
<evidence type="ECO:0000313" key="4">
    <source>
        <dbReference type="RefSeq" id="XP_031402026.1"/>
    </source>
</evidence>
<dbReference type="Proteomes" id="UP000515151">
    <property type="component" value="Chromosome 6"/>
</dbReference>
<dbReference type="GeneID" id="116211689"/>
<name>A0A6P8E9M8_PUNGR</name>
<feature type="signal peptide" evidence="2">
    <location>
        <begin position="1"/>
        <end position="34"/>
    </location>
</feature>
<dbReference type="Gene3D" id="3.40.50.1110">
    <property type="entry name" value="SGNH hydrolase"/>
    <property type="match status" value="1"/>
</dbReference>
<protein>
    <submittedName>
        <fullName evidence="4">GDSL esterase/lipase At5g42170-like</fullName>
    </submittedName>
</protein>
<dbReference type="GO" id="GO:0005576">
    <property type="term" value="C:extracellular region"/>
    <property type="evidence" value="ECO:0007669"/>
    <property type="project" value="TreeGrafter"/>
</dbReference>
<feature type="chain" id="PRO_5028154487" evidence="2">
    <location>
        <begin position="35"/>
        <end position="366"/>
    </location>
</feature>
<proteinExistence type="inferred from homology"/>
<dbReference type="InterPro" id="IPR036514">
    <property type="entry name" value="SGNH_hydro_sf"/>
</dbReference>
<evidence type="ECO:0000313" key="3">
    <source>
        <dbReference type="Proteomes" id="UP000515151"/>
    </source>
</evidence>
<keyword evidence="3" id="KW-1185">Reference proteome</keyword>
<evidence type="ECO:0000256" key="2">
    <source>
        <dbReference type="SAM" id="SignalP"/>
    </source>
</evidence>
<dbReference type="InterPro" id="IPR035669">
    <property type="entry name" value="SGNH_plant_lipase-like"/>
</dbReference>
<dbReference type="SUPFAM" id="SSF52266">
    <property type="entry name" value="SGNH hydrolase"/>
    <property type="match status" value="1"/>
</dbReference>
<dbReference type="InterPro" id="IPR050592">
    <property type="entry name" value="GDSL_lipolytic_enzyme"/>
</dbReference>
<organism evidence="3 4">
    <name type="scientific">Punica granatum</name>
    <name type="common">Pomegranate</name>
    <dbReference type="NCBI Taxonomy" id="22663"/>
    <lineage>
        <taxon>Eukaryota</taxon>
        <taxon>Viridiplantae</taxon>
        <taxon>Streptophyta</taxon>
        <taxon>Embryophyta</taxon>
        <taxon>Tracheophyta</taxon>
        <taxon>Spermatophyta</taxon>
        <taxon>Magnoliopsida</taxon>
        <taxon>eudicotyledons</taxon>
        <taxon>Gunneridae</taxon>
        <taxon>Pentapetalae</taxon>
        <taxon>rosids</taxon>
        <taxon>malvids</taxon>
        <taxon>Myrtales</taxon>
        <taxon>Lythraceae</taxon>
        <taxon>Punica</taxon>
    </lineage>
</organism>
<sequence length="366" mass="40195">MEIPHHNRHLSSNSSISMFFVSALILWVSAAAMAAGLPPDVTVPAVFVFGDSIVDPGNNNQLKTISKCNFPPYGRDFAGGKATGRFSNGKVPSDMLAEIFGVKELLPAYLDPNLQIQDLLTGVSFASGAAGYDPKTSKITRVLSLSDQLDLYNQSIARIKAEVSDEKAASILSQSIYIVCLGSNDITKTFFGPFSRHDNISSYTDLMVNWSSSFIQELYGFGARRIGVISIPPLGCVPALRTLRGGFKRNCFDDANNAAILFNSKLSSLANSLKSQLSGSKIVYLDVYNTFLPLIQNSSQYGFEVSTQGCCGTGNLEVSFLCNSFSVFMTCKDDEKYVFWDSFHPTEKAYKIIMDQIFKDKMNNFF</sequence>
<dbReference type="OrthoDB" id="1600564at2759"/>